<proteinExistence type="predicted"/>
<name>A0ABQ5RA29_9ACTN</name>
<gene>
    <name evidence="1" type="ORF">Pa4123_89020</name>
</gene>
<dbReference type="Proteomes" id="UP001144280">
    <property type="component" value="Unassembled WGS sequence"/>
</dbReference>
<reference evidence="1" key="1">
    <citation type="submission" date="2022-12" db="EMBL/GenBank/DDBJ databases">
        <title>New Phytohabitans aurantiacus sp. RD004123 nov., an actinomycete isolated from soil.</title>
        <authorList>
            <person name="Triningsih D.W."/>
            <person name="Harunari E."/>
            <person name="Igarashi Y."/>
        </authorList>
    </citation>
    <scope>NUCLEOTIDE SEQUENCE</scope>
    <source>
        <strain evidence="1">RD004123</strain>
    </source>
</reference>
<evidence type="ECO:0000313" key="2">
    <source>
        <dbReference type="Proteomes" id="UP001144280"/>
    </source>
</evidence>
<keyword evidence="2" id="KW-1185">Reference proteome</keyword>
<protein>
    <submittedName>
        <fullName evidence="1">Uncharacterized protein</fullName>
    </submittedName>
</protein>
<evidence type="ECO:0000313" key="1">
    <source>
        <dbReference type="EMBL" id="GLI03624.1"/>
    </source>
</evidence>
<sequence>MLGTSRLRDYLRPIGDGWRLTMRTTLTRLTRWLMVAAAAAMVAPIAGASAAHADLRAWETRRGTLTLAPGASGSVTVDCQSWGVAISGGFSASTANDVFIDTSRPSSTSNGWFVSALNMLTTTQTVEVFAVCASIDGRTFDSRTISVAPGANPAVTKTCPAGTSNTGGGFRVDAVDRLVVMLSGPASTGQGWTVMPFNATTVTRSATVYTVCANFAGRRVAKQSAILEPGTSLTLPAACTNTEFAIGGGWEHGGGTRWLVDRATQSGLSAWTAHYVNTTTTVRFGVATYAVCAGRPT</sequence>
<dbReference type="EMBL" id="BSDI01000091">
    <property type="protein sequence ID" value="GLI03624.1"/>
    <property type="molecule type" value="Genomic_DNA"/>
</dbReference>
<comment type="caution">
    <text evidence="1">The sequence shown here is derived from an EMBL/GenBank/DDBJ whole genome shotgun (WGS) entry which is preliminary data.</text>
</comment>
<accession>A0ABQ5RA29</accession>
<organism evidence="1 2">
    <name type="scientific">Phytohabitans aurantiacus</name>
    <dbReference type="NCBI Taxonomy" id="3016789"/>
    <lineage>
        <taxon>Bacteria</taxon>
        <taxon>Bacillati</taxon>
        <taxon>Actinomycetota</taxon>
        <taxon>Actinomycetes</taxon>
        <taxon>Micromonosporales</taxon>
        <taxon>Micromonosporaceae</taxon>
    </lineage>
</organism>